<comment type="caution">
    <text evidence="2">The sequence shown here is derived from an EMBL/GenBank/DDBJ whole genome shotgun (WGS) entry which is preliminary data.</text>
</comment>
<evidence type="ECO:0000313" key="3">
    <source>
        <dbReference type="Proteomes" id="UP000253664"/>
    </source>
</evidence>
<gene>
    <name evidence="2" type="ORF">L249_2316</name>
</gene>
<dbReference type="Proteomes" id="UP000253664">
    <property type="component" value="Unassembled WGS sequence"/>
</dbReference>
<dbReference type="EMBL" id="LKCN02000001">
    <property type="protein sequence ID" value="RCI16046.1"/>
    <property type="molecule type" value="Genomic_DNA"/>
</dbReference>
<organism evidence="2 3">
    <name type="scientific">Ophiocordyceps polyrhachis-furcata BCC 54312</name>
    <dbReference type="NCBI Taxonomy" id="1330021"/>
    <lineage>
        <taxon>Eukaryota</taxon>
        <taxon>Fungi</taxon>
        <taxon>Dikarya</taxon>
        <taxon>Ascomycota</taxon>
        <taxon>Pezizomycotina</taxon>
        <taxon>Sordariomycetes</taxon>
        <taxon>Hypocreomycetidae</taxon>
        <taxon>Hypocreales</taxon>
        <taxon>Ophiocordycipitaceae</taxon>
        <taxon>Ophiocordyceps</taxon>
    </lineage>
</organism>
<dbReference type="GO" id="GO:0034080">
    <property type="term" value="P:CENP-A containing chromatin assembly"/>
    <property type="evidence" value="ECO:0007669"/>
    <property type="project" value="InterPro"/>
</dbReference>
<keyword evidence="3" id="KW-1185">Reference proteome</keyword>
<dbReference type="AlphaFoldDB" id="A0A367LNN4"/>
<accession>A0A367LNN4</accession>
<feature type="region of interest" description="Disordered" evidence="1">
    <location>
        <begin position="391"/>
        <end position="438"/>
    </location>
</feature>
<dbReference type="Gene3D" id="3.10.20.720">
    <property type="match status" value="1"/>
</dbReference>
<dbReference type="STRING" id="1330021.A0A367LNN4"/>
<feature type="region of interest" description="Disordered" evidence="1">
    <location>
        <begin position="327"/>
        <end position="355"/>
    </location>
</feature>
<sequence length="523" mass="57461">MARLSVPTKARLPSSLRVEPTNRAVVKSLGRLSREALLSIALDWLDDDNLPNAAPYLVREADADEDDPDHLYPPCRSIAELRDLYRDMQSQKGSKRDVVSRILEGDWRHGLTLYQLAMIDCAHLEEHPTSHNWSAYAILPLKLPSAETVDEEEQLKPDKRSLTIPRFHPSTFLQKLQDQVLPDVKAHYHFYRPRDYPVLLLRVFVIDSPYNTSLALSAQHAAGTTNFASSRTIYLAFPDGSPSLYITRSQSTGPISLGESKSLHGLVVNGVPKALSQRRQRFVLRSTNLSSRNLYALLDRRGGGRGNAAAGGWSIYADERIRESPLDTIPPCRPLLADSEADDVAGTKRPATSELSRELKRARLVAKARFANEALVTDGKGVERVDILMQDPFPVDDGDGTINDDGGGGGGGGLPADPDATVEDKEDAARQRAPDRRRSRLDVMLRQARADEGDGGDEADASRWTPAVRLSFQGAHVFAGIRQLVEAGVVDGERMPGWMTGEEGVTTGVVRHGRVRGYRGAGL</sequence>
<evidence type="ECO:0008006" key="4">
    <source>
        <dbReference type="Google" id="ProtNLM"/>
    </source>
</evidence>
<evidence type="ECO:0000256" key="1">
    <source>
        <dbReference type="SAM" id="MobiDB-lite"/>
    </source>
</evidence>
<feature type="compositionally biased region" description="Gly residues" evidence="1">
    <location>
        <begin position="405"/>
        <end position="414"/>
    </location>
</feature>
<name>A0A367LNN4_9HYPO</name>
<dbReference type="GO" id="GO:0007059">
    <property type="term" value="P:chromosome segregation"/>
    <property type="evidence" value="ECO:0007669"/>
    <property type="project" value="InterPro"/>
</dbReference>
<dbReference type="Pfam" id="PF05238">
    <property type="entry name" value="CENP-N"/>
    <property type="match status" value="1"/>
</dbReference>
<protein>
    <recommendedName>
        <fullName evidence="4">CHL4 family chromosome segregation protein</fullName>
    </recommendedName>
</protein>
<reference evidence="2 3" key="1">
    <citation type="journal article" date="2015" name="BMC Genomics">
        <title>Insights from the genome of Ophiocordyceps polyrhachis-furcata to pathogenicity and host specificity in insect fungi.</title>
        <authorList>
            <person name="Wichadakul D."/>
            <person name="Kobmoo N."/>
            <person name="Ingsriswang S."/>
            <person name="Tangphatsornruang S."/>
            <person name="Chantasingh D."/>
            <person name="Luangsa-ard J.J."/>
            <person name="Eurwilaichitr L."/>
        </authorList>
    </citation>
    <scope>NUCLEOTIDE SEQUENCE [LARGE SCALE GENOMIC DNA]</scope>
    <source>
        <strain evidence="2 3">BCC 54312</strain>
    </source>
</reference>
<evidence type="ECO:0000313" key="2">
    <source>
        <dbReference type="EMBL" id="RCI16046.1"/>
    </source>
</evidence>
<proteinExistence type="predicted"/>
<dbReference type="OrthoDB" id="6585699at2759"/>
<dbReference type="InterPro" id="IPR007902">
    <property type="entry name" value="Chl4/mis15/CENP-N"/>
</dbReference>
<feature type="compositionally biased region" description="Basic and acidic residues" evidence="1">
    <location>
        <begin position="427"/>
        <end position="438"/>
    </location>
</feature>